<keyword evidence="2" id="KW-1185">Reference proteome</keyword>
<organism evidence="1 2">
    <name type="scientific">Epicoccum nigrum</name>
    <name type="common">Soil fungus</name>
    <name type="synonym">Epicoccum purpurascens</name>
    <dbReference type="NCBI Taxonomy" id="105696"/>
    <lineage>
        <taxon>Eukaryota</taxon>
        <taxon>Fungi</taxon>
        <taxon>Dikarya</taxon>
        <taxon>Ascomycota</taxon>
        <taxon>Pezizomycotina</taxon>
        <taxon>Dothideomycetes</taxon>
        <taxon>Pleosporomycetidae</taxon>
        <taxon>Pleosporales</taxon>
        <taxon>Pleosporineae</taxon>
        <taxon>Didymellaceae</taxon>
        <taxon>Epicoccum</taxon>
    </lineage>
</organism>
<evidence type="ECO:0000313" key="1">
    <source>
        <dbReference type="EMBL" id="OSS50357.1"/>
    </source>
</evidence>
<sequence>MSKSKVLSCHRIVARTQGRTVTRASVKAPTPCSKCCSTSLHHSDQKAVIILVADCLNHNTIESIIFAYVLNHASRTRGLRIVRIVSELSFPHNVVYNDARARLT</sequence>
<protein>
    <submittedName>
        <fullName evidence="1">Uncharacterized protein</fullName>
    </submittedName>
</protein>
<proteinExistence type="predicted"/>
<dbReference type="EMBL" id="KZ107842">
    <property type="protein sequence ID" value="OSS50357.1"/>
    <property type="molecule type" value="Genomic_DNA"/>
</dbReference>
<evidence type="ECO:0000313" key="2">
    <source>
        <dbReference type="Proteomes" id="UP000193240"/>
    </source>
</evidence>
<dbReference type="AlphaFoldDB" id="A0A1Y2M4G6"/>
<name>A0A1Y2M4G6_EPING</name>
<gene>
    <name evidence="1" type="ORF">B5807_05007</name>
</gene>
<dbReference type="Proteomes" id="UP000193240">
    <property type="component" value="Unassembled WGS sequence"/>
</dbReference>
<accession>A0A1Y2M4G6</accession>
<reference evidence="1 2" key="1">
    <citation type="journal article" date="2017" name="Genome Announc.">
        <title>Genome sequence of the saprophytic ascomycete Epicoccum nigrum ICMP 19927 strain isolated from New Zealand.</title>
        <authorList>
            <person name="Fokin M."/>
            <person name="Fleetwood D."/>
            <person name="Weir B.S."/>
            <person name="Villas-Boas S.G."/>
        </authorList>
    </citation>
    <scope>NUCLEOTIDE SEQUENCE [LARGE SCALE GENOMIC DNA]</scope>
    <source>
        <strain evidence="1 2">ICMP 19927</strain>
    </source>
</reference>
<dbReference type="InParanoid" id="A0A1Y2M4G6"/>